<name>A0A2A7MG60_9CLOT</name>
<evidence type="ECO:0000313" key="1">
    <source>
        <dbReference type="EMBL" id="PEG30724.1"/>
    </source>
</evidence>
<dbReference type="NCBIfam" id="TIGR01683">
    <property type="entry name" value="thiS"/>
    <property type="match status" value="1"/>
</dbReference>
<dbReference type="PANTHER" id="PTHR34472:SF1">
    <property type="entry name" value="SULFUR CARRIER PROTEIN THIS"/>
    <property type="match status" value="1"/>
</dbReference>
<protein>
    <submittedName>
        <fullName evidence="1">Thiamine biosynthesis protein ThiS</fullName>
    </submittedName>
</protein>
<accession>A0A2A7MG60</accession>
<gene>
    <name evidence="1" type="primary">thiS</name>
    <name evidence="1" type="ORF">CQ394_03095</name>
</gene>
<sequence>MIYVNGNLVTDADSLTLYDYLSREGYSFAFIAVECNGQIIPKSMYKEKILKEDDHLEVVSFVGGG</sequence>
<evidence type="ECO:0000313" key="2">
    <source>
        <dbReference type="Proteomes" id="UP000220840"/>
    </source>
</evidence>
<dbReference type="EMBL" id="PDCJ01000001">
    <property type="protein sequence ID" value="PEG30724.1"/>
    <property type="molecule type" value="Genomic_DNA"/>
</dbReference>
<dbReference type="CDD" id="cd00565">
    <property type="entry name" value="Ubl_ThiS"/>
    <property type="match status" value="1"/>
</dbReference>
<dbReference type="OrthoDB" id="9798559at2"/>
<dbReference type="InterPro" id="IPR016155">
    <property type="entry name" value="Mopterin_synth/thiamin_S_b"/>
</dbReference>
<dbReference type="Pfam" id="PF02597">
    <property type="entry name" value="ThiS"/>
    <property type="match status" value="1"/>
</dbReference>
<organism evidence="1 2">
    <name type="scientific">Clostridium neonatale</name>
    <dbReference type="NCBI Taxonomy" id="137838"/>
    <lineage>
        <taxon>Bacteria</taxon>
        <taxon>Bacillati</taxon>
        <taxon>Bacillota</taxon>
        <taxon>Clostridia</taxon>
        <taxon>Eubacteriales</taxon>
        <taxon>Clostridiaceae</taxon>
        <taxon>Clostridium</taxon>
    </lineage>
</organism>
<dbReference type="PANTHER" id="PTHR34472">
    <property type="entry name" value="SULFUR CARRIER PROTEIN THIS"/>
    <property type="match status" value="1"/>
</dbReference>
<dbReference type="RefSeq" id="WP_058294893.1">
    <property type="nucleotide sequence ID" value="NZ_CAMRXG010000013.1"/>
</dbReference>
<reference evidence="1 2" key="1">
    <citation type="submission" date="2017-10" db="EMBL/GenBank/DDBJ databases">
        <title>Effective Description of Clostridium neonatale sp. nov. linked to necrotizing enterocolitis in neonates and a clarification of species assignable to the genus Clostridium (Prazmowski 1880) emend. Lawson and Rainey 2016.</title>
        <authorList>
            <person name="Bernard K."/>
            <person name="Burdz T."/>
            <person name="Wiebe D."/>
            <person name="Balcewich B."/>
            <person name="Alfa M."/>
            <person name="Bernier A.-M."/>
        </authorList>
    </citation>
    <scope>NUCLEOTIDE SEQUENCE [LARGE SCALE GENOMIC DNA]</scope>
    <source>
        <strain evidence="1 2">LCDC99A005</strain>
    </source>
</reference>
<proteinExistence type="predicted"/>
<dbReference type="SUPFAM" id="SSF54285">
    <property type="entry name" value="MoaD/ThiS"/>
    <property type="match status" value="1"/>
</dbReference>
<keyword evidence="2" id="KW-1185">Reference proteome</keyword>
<dbReference type="AlphaFoldDB" id="A0A2A7MG60"/>
<dbReference type="InterPro" id="IPR003749">
    <property type="entry name" value="ThiS/MoaD-like"/>
</dbReference>
<dbReference type="Gene3D" id="3.10.20.30">
    <property type="match status" value="1"/>
</dbReference>
<dbReference type="InterPro" id="IPR010035">
    <property type="entry name" value="Thi_S"/>
</dbReference>
<dbReference type="InterPro" id="IPR012675">
    <property type="entry name" value="Beta-grasp_dom_sf"/>
</dbReference>
<dbReference type="Proteomes" id="UP000220840">
    <property type="component" value="Unassembled WGS sequence"/>
</dbReference>
<comment type="caution">
    <text evidence="1">The sequence shown here is derived from an EMBL/GenBank/DDBJ whole genome shotgun (WGS) entry which is preliminary data.</text>
</comment>
<dbReference type="STRING" id="137838.GCA_001458595_02078"/>